<evidence type="ECO:0000313" key="10">
    <source>
        <dbReference type="EMBL" id="SCZ97418.1"/>
    </source>
</evidence>
<feature type="domain" description="T-cell immunomodulatory protein TIP C2" evidence="9">
    <location>
        <begin position="561"/>
        <end position="677"/>
    </location>
</feature>
<gene>
    <name evidence="10" type="ORF">BZ3500_MVSOF-1268-A1-R1_CHR4-2G07201</name>
</gene>
<dbReference type="InterPro" id="IPR024881">
    <property type="entry name" value="Tip"/>
</dbReference>
<keyword evidence="7" id="KW-0325">Glycoprotein</keyword>
<evidence type="ECO:0000256" key="6">
    <source>
        <dbReference type="ARBA" id="ARBA00023136"/>
    </source>
</evidence>
<accession>A0A2X0NL51</accession>
<name>A0A2X0NL51_9BASI</name>
<dbReference type="EMBL" id="FMWP01000092">
    <property type="protein sequence ID" value="SCZ97418.1"/>
    <property type="molecule type" value="Genomic_DNA"/>
</dbReference>
<dbReference type="PANTHER" id="PTHR13412">
    <property type="entry name" value="T-CELL IMMUNOMODULATORY PROTEIN HOMOLOG"/>
    <property type="match status" value="1"/>
</dbReference>
<keyword evidence="6 8" id="KW-0472">Membrane</keyword>
<evidence type="ECO:0000313" key="11">
    <source>
        <dbReference type="Proteomes" id="UP000249723"/>
    </source>
</evidence>
<evidence type="ECO:0000256" key="5">
    <source>
        <dbReference type="ARBA" id="ARBA00022989"/>
    </source>
</evidence>
<evidence type="ECO:0000256" key="3">
    <source>
        <dbReference type="ARBA" id="ARBA00022692"/>
    </source>
</evidence>
<dbReference type="OrthoDB" id="10022113at2759"/>
<comment type="similarity">
    <text evidence="2">Belongs to the TIP family.</text>
</comment>
<organism evidence="10 11">
    <name type="scientific">Microbotryum saponariae</name>
    <dbReference type="NCBI Taxonomy" id="289078"/>
    <lineage>
        <taxon>Eukaryota</taxon>
        <taxon>Fungi</taxon>
        <taxon>Dikarya</taxon>
        <taxon>Basidiomycota</taxon>
        <taxon>Pucciniomycotina</taxon>
        <taxon>Microbotryomycetes</taxon>
        <taxon>Microbotryales</taxon>
        <taxon>Microbotryaceae</taxon>
        <taxon>Microbotryum</taxon>
    </lineage>
</organism>
<keyword evidence="4" id="KW-0732">Signal</keyword>
<dbReference type="AlphaFoldDB" id="A0A2X0NL51"/>
<reference evidence="11" key="1">
    <citation type="submission" date="2016-10" db="EMBL/GenBank/DDBJ databases">
        <authorList>
            <person name="Jeantristanb JTB J.-T."/>
            <person name="Ricardo R."/>
        </authorList>
    </citation>
    <scope>NUCLEOTIDE SEQUENCE [LARGE SCALE GENOMIC DNA]</scope>
</reference>
<keyword evidence="11" id="KW-1185">Reference proteome</keyword>
<dbReference type="InterPro" id="IPR013517">
    <property type="entry name" value="FG-GAP"/>
</dbReference>
<evidence type="ECO:0000256" key="4">
    <source>
        <dbReference type="ARBA" id="ARBA00022729"/>
    </source>
</evidence>
<dbReference type="Pfam" id="PF13517">
    <property type="entry name" value="FG-GAP_3"/>
    <property type="match status" value="2"/>
</dbReference>
<dbReference type="PANTHER" id="PTHR13412:SF0">
    <property type="entry name" value="T-CELL IMMUNOMODULATORY PROTEIN"/>
    <property type="match status" value="1"/>
</dbReference>
<dbReference type="Gene3D" id="2.130.10.130">
    <property type="entry name" value="Integrin alpha, N-terminal"/>
    <property type="match status" value="1"/>
</dbReference>
<dbReference type="GO" id="GO:0005886">
    <property type="term" value="C:plasma membrane"/>
    <property type="evidence" value="ECO:0007669"/>
    <property type="project" value="TreeGrafter"/>
</dbReference>
<comment type="subcellular location">
    <subcellularLocation>
        <location evidence="1">Membrane</location>
        <topology evidence="1">Single-pass type I membrane protein</topology>
    </subcellularLocation>
</comment>
<feature type="transmembrane region" description="Helical" evidence="8">
    <location>
        <begin position="683"/>
        <end position="707"/>
    </location>
</feature>
<dbReference type="SUPFAM" id="SSF69318">
    <property type="entry name" value="Integrin alpha N-terminal domain"/>
    <property type="match status" value="2"/>
</dbReference>
<evidence type="ECO:0000259" key="9">
    <source>
        <dbReference type="Pfam" id="PF23122"/>
    </source>
</evidence>
<sequence length="752" mass="83177">MTKGTSVASPSARWRLWLRLRSGLLLVGMLVVTTSWWPVAHARFPGVEQRFVEEKLINTGSLGLPDDGLVAAFGDFNGDQLLDLFHLSATQRTVSVYTWSRAQYRWQEQVQARIRTASDFIITNIVPGDFDYNGRLDLLLMGGSKPGGWWGHDELAIKVFLQQRNGTFVEGPPIPTSGLPQPTIFDVTGSMRADLLGVSTNSKTTLKLWKNVWTETDRTNLFDLVDPPFKGQDFDCRLPEPHFNAFVDLDGDCLADLFLTCQPDEDVPNRLTYQIWLNDKQGSYRLAREGNLPYGTKSVGFADMDRDGTIDMVVTSCSSRGECTLSVAYNEQMPLCGAETTGSAACREPDALCVADPKFNFDLSTASNPSFTSIPISTLLPGATLITQSTSFRGSHPTPPSIGDYNIDGYPDLLLLTTQAGEGRNVKLLQSRPCDKASCTPGEVKARRRAFAEVTAGAEVLTKIRDAESAHWIDIDDDGSLDIMVQRSSSSVATRKVDFIKNNFFHDAFFMKALSQYFGTFPSQHSADPRKCAWWRKCCIAALNGACRAWCEPAGEPRYRPYGASYSGASYKFSVMDPTGARRSTQVCCALTPSFKFRTAAVAQLPRSTYMSLGTPYSYFGLGRTNNYVENLFIGVTRHQDQHFINIEGLIPNSQIVIVPWQPDWASDPSSWTRELFLHPGDWIPWVTIVLGAATLLLGAIVVSLHFNEKVGTAFRVLQALPDVGVRTLIALCSLRSLVSVRGSPLRAPFLR</sequence>
<evidence type="ECO:0000256" key="7">
    <source>
        <dbReference type="ARBA" id="ARBA00023180"/>
    </source>
</evidence>
<evidence type="ECO:0000256" key="2">
    <source>
        <dbReference type="ARBA" id="ARBA00006496"/>
    </source>
</evidence>
<keyword evidence="5 8" id="KW-1133">Transmembrane helix</keyword>
<evidence type="ECO:0000256" key="1">
    <source>
        <dbReference type="ARBA" id="ARBA00004479"/>
    </source>
</evidence>
<proteinExistence type="inferred from homology"/>
<dbReference type="InterPro" id="IPR057089">
    <property type="entry name" value="C2_TIP"/>
</dbReference>
<protein>
    <submittedName>
        <fullName evidence="10">BZ3500_MvSof-1268-A1-R1_Chr4-2g07201 protein</fullName>
    </submittedName>
</protein>
<dbReference type="Pfam" id="PF23122">
    <property type="entry name" value="C2_ITFG1"/>
    <property type="match status" value="1"/>
</dbReference>
<evidence type="ECO:0000256" key="8">
    <source>
        <dbReference type="SAM" id="Phobius"/>
    </source>
</evidence>
<keyword evidence="3 8" id="KW-0812">Transmembrane</keyword>
<dbReference type="Proteomes" id="UP000249723">
    <property type="component" value="Unassembled WGS sequence"/>
</dbReference>
<dbReference type="InterPro" id="IPR028994">
    <property type="entry name" value="Integrin_alpha_N"/>
</dbReference>